<dbReference type="AlphaFoldDB" id="U4PUK4"/>
<dbReference type="Proteomes" id="UP000016944">
    <property type="component" value="Chromosome I"/>
</dbReference>
<proteinExistence type="predicted"/>
<reference evidence="1 2" key="1">
    <citation type="journal article" date="2013" name="Genome Announc.">
        <title>Complete Genome Sequence of the Sesbania Symbiont and Rice Growth-Promoting Endophyte Rhizobium sp. Strain IRBG74.</title>
        <authorList>
            <person name="Crook M.B."/>
            <person name="Mitra S."/>
            <person name="Ane J.M."/>
            <person name="Sadowsky M.J."/>
            <person name="Gyaneshwar P."/>
        </authorList>
    </citation>
    <scope>NUCLEOTIDE SEQUENCE [LARGE SCALE GENOMIC DNA]</scope>
    <source>
        <strain evidence="1 2">IRBG74</strain>
    </source>
</reference>
<accession>U4PUK4</accession>
<sequence length="215" mass="23305">MMTITYPLPTSFFDEFPGWSTEFNLLWRQEQSRTAGGQTVVKDMGSPLWQMTAQSRSMKPNELDYWRARLTSLENGLKTFRAFPKSRCFPVAYPNGSWPTGSAFAGVGQVATIASNRKAISLSGLPAGYKVSVGDYVQIGDKDLHMVMEPMTASAGGVTTQFEVRPHLWPGVTAPVAATLVKPSCIMAIVPGSISTTADMATGRGTVTFQAIEAR</sequence>
<gene>
    <name evidence="1" type="ORF">BN877_I1854</name>
</gene>
<dbReference type="EMBL" id="HG518322">
    <property type="protein sequence ID" value="CDI08748.1"/>
    <property type="molecule type" value="Genomic_DNA"/>
</dbReference>
<dbReference type="PATRIC" id="fig|424182.3.peg.1829"/>
<organism evidence="1 2">
    <name type="scientific">Agrobacterium pusense</name>
    <dbReference type="NCBI Taxonomy" id="648995"/>
    <lineage>
        <taxon>Bacteria</taxon>
        <taxon>Pseudomonadati</taxon>
        <taxon>Pseudomonadota</taxon>
        <taxon>Alphaproteobacteria</taxon>
        <taxon>Hyphomicrobiales</taxon>
        <taxon>Rhizobiaceae</taxon>
        <taxon>Rhizobium/Agrobacterium group</taxon>
        <taxon>Agrobacterium</taxon>
    </lineage>
</organism>
<dbReference type="HOGENOM" id="CLU_1298922_0_0_5"/>
<dbReference type="KEGG" id="rir:BN877_I1854"/>
<evidence type="ECO:0000313" key="1">
    <source>
        <dbReference type="EMBL" id="CDI08748.1"/>
    </source>
</evidence>
<protein>
    <submittedName>
        <fullName evidence="1">Uncharacterized protein</fullName>
    </submittedName>
</protein>
<evidence type="ECO:0000313" key="2">
    <source>
        <dbReference type="Proteomes" id="UP000016944"/>
    </source>
</evidence>
<name>U4PUK4_9HYPH</name>